<dbReference type="eggNOG" id="COG2186">
    <property type="taxonomic scope" value="Bacteria"/>
</dbReference>
<dbReference type="AlphaFoldDB" id="U2MBL4"/>
<protein>
    <submittedName>
        <fullName evidence="5">Transcriptional regulator, GntR family</fullName>
    </submittedName>
</protein>
<sequence>MQEETREYQKVISYLSQMIASGELAIGSRLPTERSLAETLSIGRNSTREALRMLEHTGVIVCKRGSGNYLTGNVSRPITEMVHMMLLLGQTDRKEICSFRRNMEKAVCRAILDQDTFFRWKEQAAALLQKAQEQQPLDRQIELDRQFHFLLIHATENQFWIALLEPITEVYRKWIDTALQTASDTVKQKLQESHTMLFQALCRGDYPACEKAIDAHYDLVDNELEKEI</sequence>
<keyword evidence="6" id="KW-1185">Reference proteome</keyword>
<proteinExistence type="predicted"/>
<dbReference type="Gene3D" id="1.20.120.530">
    <property type="entry name" value="GntR ligand-binding domain-like"/>
    <property type="match status" value="1"/>
</dbReference>
<dbReference type="RefSeq" id="WP_021682404.1">
    <property type="nucleotide sequence ID" value="NZ_KI260415.1"/>
</dbReference>
<dbReference type="GO" id="GO:0003700">
    <property type="term" value="F:DNA-binding transcription factor activity"/>
    <property type="evidence" value="ECO:0007669"/>
    <property type="project" value="InterPro"/>
</dbReference>
<dbReference type="InterPro" id="IPR008920">
    <property type="entry name" value="TF_FadR/GntR_C"/>
</dbReference>
<dbReference type="Pfam" id="PF00392">
    <property type="entry name" value="GntR"/>
    <property type="match status" value="1"/>
</dbReference>
<gene>
    <name evidence="5" type="ORF">RUMCAL_00944</name>
</gene>
<dbReference type="PANTHER" id="PTHR43537:SF5">
    <property type="entry name" value="UXU OPERON TRANSCRIPTIONAL REGULATOR"/>
    <property type="match status" value="1"/>
</dbReference>
<dbReference type="EMBL" id="AWVF01000109">
    <property type="protein sequence ID" value="ERJ96688.1"/>
    <property type="molecule type" value="Genomic_DNA"/>
</dbReference>
<evidence type="ECO:0000256" key="1">
    <source>
        <dbReference type="ARBA" id="ARBA00023015"/>
    </source>
</evidence>
<comment type="caution">
    <text evidence="5">The sequence shown here is derived from an EMBL/GenBank/DDBJ whole genome shotgun (WGS) entry which is preliminary data.</text>
</comment>
<dbReference type="PANTHER" id="PTHR43537">
    <property type="entry name" value="TRANSCRIPTIONAL REGULATOR, GNTR FAMILY"/>
    <property type="match status" value="1"/>
</dbReference>
<keyword evidence="1" id="KW-0805">Transcription regulation</keyword>
<dbReference type="InterPro" id="IPR036388">
    <property type="entry name" value="WH-like_DNA-bd_sf"/>
</dbReference>
<dbReference type="GO" id="GO:0003677">
    <property type="term" value="F:DNA binding"/>
    <property type="evidence" value="ECO:0007669"/>
    <property type="project" value="UniProtKB-KW"/>
</dbReference>
<dbReference type="HOGENOM" id="CLU_017584_9_1_9"/>
<name>U2MBL4_9FIRM</name>
<dbReference type="Proteomes" id="UP000016662">
    <property type="component" value="Unassembled WGS sequence"/>
</dbReference>
<evidence type="ECO:0000313" key="5">
    <source>
        <dbReference type="EMBL" id="ERJ96688.1"/>
    </source>
</evidence>
<feature type="domain" description="HTH gntR-type" evidence="4">
    <location>
        <begin position="5"/>
        <end position="73"/>
    </location>
</feature>
<dbReference type="PATRIC" id="fig|411473.3.peg.771"/>
<dbReference type="SUPFAM" id="SSF48008">
    <property type="entry name" value="GntR ligand-binding domain-like"/>
    <property type="match status" value="1"/>
</dbReference>
<dbReference type="OrthoDB" id="9799482at2"/>
<dbReference type="SMART" id="SM00895">
    <property type="entry name" value="FCD"/>
    <property type="match status" value="1"/>
</dbReference>
<organism evidence="5 6">
    <name type="scientific">Ruminococcus callidus ATCC 27760</name>
    <dbReference type="NCBI Taxonomy" id="411473"/>
    <lineage>
        <taxon>Bacteria</taxon>
        <taxon>Bacillati</taxon>
        <taxon>Bacillota</taxon>
        <taxon>Clostridia</taxon>
        <taxon>Eubacteriales</taxon>
        <taxon>Oscillospiraceae</taxon>
        <taxon>Ruminococcus</taxon>
    </lineage>
</organism>
<dbReference type="SUPFAM" id="SSF46785">
    <property type="entry name" value="Winged helix' DNA-binding domain"/>
    <property type="match status" value="1"/>
</dbReference>
<dbReference type="InterPro" id="IPR011711">
    <property type="entry name" value="GntR_C"/>
</dbReference>
<evidence type="ECO:0000256" key="2">
    <source>
        <dbReference type="ARBA" id="ARBA00023125"/>
    </source>
</evidence>
<dbReference type="Gene3D" id="1.10.10.10">
    <property type="entry name" value="Winged helix-like DNA-binding domain superfamily/Winged helix DNA-binding domain"/>
    <property type="match status" value="1"/>
</dbReference>
<dbReference type="PROSITE" id="PS50949">
    <property type="entry name" value="HTH_GNTR"/>
    <property type="match status" value="1"/>
</dbReference>
<dbReference type="InterPro" id="IPR000524">
    <property type="entry name" value="Tscrpt_reg_HTH_GntR"/>
</dbReference>
<accession>U2MBL4</accession>
<reference evidence="5 6" key="1">
    <citation type="submission" date="2013-07" db="EMBL/GenBank/DDBJ databases">
        <authorList>
            <person name="Weinstock G."/>
            <person name="Sodergren E."/>
            <person name="Wylie T."/>
            <person name="Fulton L."/>
            <person name="Fulton R."/>
            <person name="Fronick C."/>
            <person name="O'Laughlin M."/>
            <person name="Godfrey J."/>
            <person name="Miner T."/>
            <person name="Herter B."/>
            <person name="Appelbaum E."/>
            <person name="Cordes M."/>
            <person name="Lek S."/>
            <person name="Wollam A."/>
            <person name="Pepin K.H."/>
            <person name="Palsikar V.B."/>
            <person name="Mitreva M."/>
            <person name="Wilson R.K."/>
        </authorList>
    </citation>
    <scope>NUCLEOTIDE SEQUENCE [LARGE SCALE GENOMIC DNA]</scope>
    <source>
        <strain evidence="5 6">ATCC 27760</strain>
    </source>
</reference>
<evidence type="ECO:0000256" key="3">
    <source>
        <dbReference type="ARBA" id="ARBA00023163"/>
    </source>
</evidence>
<dbReference type="Pfam" id="PF07729">
    <property type="entry name" value="FCD"/>
    <property type="match status" value="1"/>
</dbReference>
<dbReference type="SMART" id="SM00345">
    <property type="entry name" value="HTH_GNTR"/>
    <property type="match status" value="1"/>
</dbReference>
<evidence type="ECO:0000259" key="4">
    <source>
        <dbReference type="PROSITE" id="PS50949"/>
    </source>
</evidence>
<dbReference type="PRINTS" id="PR00035">
    <property type="entry name" value="HTHGNTR"/>
</dbReference>
<keyword evidence="2" id="KW-0238">DNA-binding</keyword>
<dbReference type="CDD" id="cd07377">
    <property type="entry name" value="WHTH_GntR"/>
    <property type="match status" value="1"/>
</dbReference>
<dbReference type="InterPro" id="IPR036390">
    <property type="entry name" value="WH_DNA-bd_sf"/>
</dbReference>
<dbReference type="STRING" id="411473.RUMCAL_00944"/>
<evidence type="ECO:0000313" key="6">
    <source>
        <dbReference type="Proteomes" id="UP000016662"/>
    </source>
</evidence>
<keyword evidence="3" id="KW-0804">Transcription</keyword>